<dbReference type="PROSITE" id="PS00867">
    <property type="entry name" value="CPSASE_2"/>
    <property type="match status" value="1"/>
</dbReference>
<dbReference type="GO" id="GO:0005524">
    <property type="term" value="F:ATP binding"/>
    <property type="evidence" value="ECO:0007669"/>
    <property type="project" value="UniProtKB-UniRule"/>
</dbReference>
<dbReference type="Pfam" id="PF00289">
    <property type="entry name" value="Biotin_carb_N"/>
    <property type="match status" value="1"/>
</dbReference>
<feature type="domain" description="Biotin carboxylation" evidence="21">
    <location>
        <begin position="1"/>
        <end position="445"/>
    </location>
</feature>
<dbReference type="GO" id="GO:0006633">
    <property type="term" value="P:fatty acid biosynthetic process"/>
    <property type="evidence" value="ECO:0007669"/>
    <property type="project" value="UniProtKB-KW"/>
</dbReference>
<evidence type="ECO:0000256" key="17">
    <source>
        <dbReference type="ARBA" id="ARBA00048600"/>
    </source>
</evidence>
<accession>J3TWT3</accession>
<keyword evidence="8" id="KW-0479">Metal-binding</keyword>
<evidence type="ECO:0000313" key="23">
    <source>
        <dbReference type="Proteomes" id="UP000003936"/>
    </source>
</evidence>
<dbReference type="SMART" id="SM00878">
    <property type="entry name" value="Biotin_carb_C"/>
    <property type="match status" value="1"/>
</dbReference>
<organism evidence="22 23">
    <name type="scientific">secondary endosymbiont of Ctenarytaina eucalypti</name>
    <dbReference type="NCBI Taxonomy" id="1199245"/>
    <lineage>
        <taxon>Bacteria</taxon>
        <taxon>Pseudomonadati</taxon>
        <taxon>Pseudomonadota</taxon>
        <taxon>Gammaproteobacteria</taxon>
        <taxon>Enterobacterales</taxon>
        <taxon>Enterobacteriaceae</taxon>
        <taxon>aphid secondary symbionts</taxon>
    </lineage>
</organism>
<evidence type="ECO:0000256" key="2">
    <source>
        <dbReference type="ARBA" id="ARBA00004956"/>
    </source>
</evidence>
<dbReference type="RefSeq" id="WP_014887759.1">
    <property type="nucleotide sequence ID" value="NC_018419.1"/>
</dbReference>
<evidence type="ECO:0000313" key="22">
    <source>
        <dbReference type="EMBL" id="AFP84460.1"/>
    </source>
</evidence>
<gene>
    <name evidence="22" type="ORF">A359_00550</name>
</gene>
<keyword evidence="23" id="KW-1185">Reference proteome</keyword>
<dbReference type="Pfam" id="PF02786">
    <property type="entry name" value="CPSase_L_D2"/>
    <property type="match status" value="1"/>
</dbReference>
<comment type="function">
    <text evidence="1 19">This protein is a component of the acetyl coenzyme A carboxylase complex; first, biotin carboxylase catalyzes the carboxylation of the carrier protein and then the transcarboxylase transfers the carboxyl group to form malonyl-CoA.</text>
</comment>
<dbReference type="Pfam" id="PF02785">
    <property type="entry name" value="Biotin_carb_C"/>
    <property type="match status" value="1"/>
</dbReference>
<evidence type="ECO:0000256" key="3">
    <source>
        <dbReference type="ARBA" id="ARBA00011750"/>
    </source>
</evidence>
<dbReference type="AlphaFoldDB" id="J3TWT3"/>
<dbReference type="InterPro" id="IPR011054">
    <property type="entry name" value="Rudment_hybrid_motif"/>
</dbReference>
<dbReference type="NCBIfam" id="NF006367">
    <property type="entry name" value="PRK08591.1"/>
    <property type="match status" value="1"/>
</dbReference>
<dbReference type="PANTHER" id="PTHR48095:SF2">
    <property type="entry name" value="BIOTIN CARBOXYLASE, CHLOROPLASTIC"/>
    <property type="match status" value="1"/>
</dbReference>
<evidence type="ECO:0000256" key="9">
    <source>
        <dbReference type="ARBA" id="ARBA00022741"/>
    </source>
</evidence>
<comment type="pathway">
    <text evidence="2 19">Lipid metabolism; malonyl-CoA biosynthesis; malonyl-CoA from acetyl-CoA: step 1/1.</text>
</comment>
<keyword evidence="10 19" id="KW-0276">Fatty acid metabolism</keyword>
<dbReference type="InterPro" id="IPR005479">
    <property type="entry name" value="CPAse_ATP-bd"/>
</dbReference>
<dbReference type="Gene3D" id="3.40.50.20">
    <property type="match status" value="1"/>
</dbReference>
<keyword evidence="7 19" id="KW-0436">Ligase</keyword>
<evidence type="ECO:0000256" key="8">
    <source>
        <dbReference type="ARBA" id="ARBA00022723"/>
    </source>
</evidence>
<dbReference type="HOGENOM" id="CLU_000395_3_2_6"/>
<dbReference type="Proteomes" id="UP000003936">
    <property type="component" value="Chromosome"/>
</dbReference>
<dbReference type="GO" id="GO:0046872">
    <property type="term" value="F:metal ion binding"/>
    <property type="evidence" value="ECO:0007669"/>
    <property type="project" value="UniProtKB-KW"/>
</dbReference>
<dbReference type="PATRIC" id="fig|1199245.3.peg.65"/>
<keyword evidence="15 19" id="KW-0092">Biotin</keyword>
<sequence>MLDKIVIANRGEIALRILRACKELGIKTVAVYSTADRDLKHVLLADETICIGPPASVKSYLNIPAIISAAEITGARAIHPGYGFLSENADFAEQVERSGFIFIGPCADTIRLMGDKVAAINTMKKAGIPCIPGSDGPLGADMNENRAIANRIGYAVIIKATGGGGGRGMRVVRGDKELSSSIFVTRTEAKAAFNNDTVYMEKYLENPRHIEIQLLADGQGNVLYLAERDCSMQRRHQKVVEEAPAVGITEALRRLIGERCVKACIEIGYRGAGTFEFLYENGEFFFIEMNTRIQVEHPVTEMITGVDLIKEQLRIASGEPLSFQQEDVKVFGHAVECRINAEDPISFLPSSGKITRLHAPGGLGVRWESHLYAGYSVPPFYDSMVGKLICFGENREVAIARMKNALVELIIDGIKTNIDLQLKIMHDDRFQQGGTSIHYLEKKFDL</sequence>
<dbReference type="Gene3D" id="3.30.470.20">
    <property type="entry name" value="ATP-grasp fold, B domain"/>
    <property type="match status" value="1"/>
</dbReference>
<protein>
    <recommendedName>
        <fullName evidence="5 19">Biotin carboxylase</fullName>
        <ecNumber evidence="4 19">6.3.4.14</ecNumber>
    </recommendedName>
    <alternativeName>
        <fullName evidence="16 19">Acetyl-coenzyme A carboxylase biotin carboxylase subunit A</fullName>
    </alternativeName>
</protein>
<evidence type="ECO:0000256" key="15">
    <source>
        <dbReference type="ARBA" id="ARBA00023267"/>
    </source>
</evidence>
<keyword evidence="6 19" id="KW-0444">Lipid biosynthesis</keyword>
<dbReference type="NCBIfam" id="TIGR00514">
    <property type="entry name" value="accC"/>
    <property type="match status" value="1"/>
</dbReference>
<evidence type="ECO:0000256" key="4">
    <source>
        <dbReference type="ARBA" id="ARBA00013263"/>
    </source>
</evidence>
<dbReference type="STRING" id="1199245.A359_00550"/>
<evidence type="ECO:0000256" key="11">
    <source>
        <dbReference type="ARBA" id="ARBA00022840"/>
    </source>
</evidence>
<dbReference type="EC" id="6.3.4.14" evidence="4 19"/>
<evidence type="ECO:0000256" key="16">
    <source>
        <dbReference type="ARBA" id="ARBA00033786"/>
    </source>
</evidence>
<keyword evidence="13 19" id="KW-0443">Lipid metabolism</keyword>
<dbReference type="KEGG" id="sect:A359_00550"/>
<dbReference type="InterPro" id="IPR051602">
    <property type="entry name" value="ACC_Biotin_Carboxylase"/>
</dbReference>
<dbReference type="PROSITE" id="PS50979">
    <property type="entry name" value="BC"/>
    <property type="match status" value="1"/>
</dbReference>
<dbReference type="GO" id="GO:2001295">
    <property type="term" value="P:malonyl-CoA biosynthetic process"/>
    <property type="evidence" value="ECO:0007669"/>
    <property type="project" value="UniProtKB-UniPathway"/>
</dbReference>
<evidence type="ECO:0000256" key="10">
    <source>
        <dbReference type="ARBA" id="ARBA00022832"/>
    </source>
</evidence>
<evidence type="ECO:0000256" key="13">
    <source>
        <dbReference type="ARBA" id="ARBA00023098"/>
    </source>
</evidence>
<evidence type="ECO:0000256" key="19">
    <source>
        <dbReference type="RuleBase" id="RU365063"/>
    </source>
</evidence>
<dbReference type="InterPro" id="IPR005481">
    <property type="entry name" value="BC-like_N"/>
</dbReference>
<evidence type="ECO:0000259" key="20">
    <source>
        <dbReference type="PROSITE" id="PS50975"/>
    </source>
</evidence>
<dbReference type="InterPro" id="IPR004549">
    <property type="entry name" value="Acetyl_CoA_COase_biotin_COase"/>
</dbReference>
<dbReference type="InterPro" id="IPR011761">
    <property type="entry name" value="ATP-grasp"/>
</dbReference>
<reference evidence="22 23" key="1">
    <citation type="journal article" date="2012" name="Mol. Biol. Evol.">
        <title>Genome reduction and co-evolution between the primary and secondary bacterial symbionts of psyllids.</title>
        <authorList>
            <person name="Sloan D.B."/>
            <person name="Moran N.A."/>
        </authorList>
    </citation>
    <scope>NUCLEOTIDE SEQUENCE [LARGE SCALE GENOMIC DNA]</scope>
    <source>
        <strain evidence="22">Ceuc_S</strain>
    </source>
</reference>
<dbReference type="InterPro" id="IPR016185">
    <property type="entry name" value="PreATP-grasp_dom_sf"/>
</dbReference>
<dbReference type="EMBL" id="CP003546">
    <property type="protein sequence ID" value="AFP84460.1"/>
    <property type="molecule type" value="Genomic_DNA"/>
</dbReference>
<keyword evidence="11 18" id="KW-0067">ATP-binding</keyword>
<evidence type="ECO:0000256" key="14">
    <source>
        <dbReference type="ARBA" id="ARBA00023160"/>
    </source>
</evidence>
<dbReference type="FunFam" id="3.40.50.20:FF:000010">
    <property type="entry name" value="Propionyl-CoA carboxylase subunit alpha"/>
    <property type="match status" value="1"/>
</dbReference>
<keyword evidence="14 19" id="KW-0275">Fatty acid biosynthesis</keyword>
<dbReference type="SUPFAM" id="SSF51246">
    <property type="entry name" value="Rudiment single hybrid motif"/>
    <property type="match status" value="1"/>
</dbReference>
<keyword evidence="12" id="KW-0460">Magnesium</keyword>
<evidence type="ECO:0000256" key="18">
    <source>
        <dbReference type="PROSITE-ProRule" id="PRU00409"/>
    </source>
</evidence>
<dbReference type="GO" id="GO:0004075">
    <property type="term" value="F:biotin carboxylase activity"/>
    <property type="evidence" value="ECO:0007669"/>
    <property type="project" value="UniProtKB-EC"/>
</dbReference>
<dbReference type="PROSITE" id="PS50975">
    <property type="entry name" value="ATP_GRASP"/>
    <property type="match status" value="1"/>
</dbReference>
<dbReference type="UniPathway" id="UPA00655">
    <property type="reaction ID" value="UER00711"/>
</dbReference>
<dbReference type="Gene3D" id="3.30.1490.20">
    <property type="entry name" value="ATP-grasp fold, A domain"/>
    <property type="match status" value="1"/>
</dbReference>
<dbReference type="InterPro" id="IPR013815">
    <property type="entry name" value="ATP_grasp_subdomain_1"/>
</dbReference>
<evidence type="ECO:0000256" key="5">
    <source>
        <dbReference type="ARBA" id="ARBA00017242"/>
    </source>
</evidence>
<evidence type="ECO:0000256" key="12">
    <source>
        <dbReference type="ARBA" id="ARBA00022842"/>
    </source>
</evidence>
<keyword evidence="9 18" id="KW-0547">Nucleotide-binding</keyword>
<evidence type="ECO:0000256" key="7">
    <source>
        <dbReference type="ARBA" id="ARBA00022598"/>
    </source>
</evidence>
<proteinExistence type="predicted"/>
<dbReference type="SUPFAM" id="SSF56059">
    <property type="entry name" value="Glutathione synthetase ATP-binding domain-like"/>
    <property type="match status" value="1"/>
</dbReference>
<name>J3TWT3_9ENTR</name>
<evidence type="ECO:0000259" key="21">
    <source>
        <dbReference type="PROSITE" id="PS50979"/>
    </source>
</evidence>
<dbReference type="PANTHER" id="PTHR48095">
    <property type="entry name" value="PYRUVATE CARBOXYLASE SUBUNIT A"/>
    <property type="match status" value="1"/>
</dbReference>
<evidence type="ECO:0000256" key="1">
    <source>
        <dbReference type="ARBA" id="ARBA00003761"/>
    </source>
</evidence>
<feature type="domain" description="ATP-grasp" evidence="20">
    <location>
        <begin position="120"/>
        <end position="317"/>
    </location>
</feature>
<dbReference type="SUPFAM" id="SSF52440">
    <property type="entry name" value="PreATP-grasp domain"/>
    <property type="match status" value="1"/>
</dbReference>
<dbReference type="InterPro" id="IPR005482">
    <property type="entry name" value="Biotin_COase_C"/>
</dbReference>
<comment type="catalytic activity">
    <reaction evidence="17 19">
        <text>N(6)-biotinyl-L-lysyl-[protein] + hydrogencarbonate + ATP = N(6)-carboxybiotinyl-L-lysyl-[protein] + ADP + phosphate + H(+)</text>
        <dbReference type="Rhea" id="RHEA:13501"/>
        <dbReference type="Rhea" id="RHEA-COMP:10505"/>
        <dbReference type="Rhea" id="RHEA-COMP:10506"/>
        <dbReference type="ChEBI" id="CHEBI:15378"/>
        <dbReference type="ChEBI" id="CHEBI:17544"/>
        <dbReference type="ChEBI" id="CHEBI:30616"/>
        <dbReference type="ChEBI" id="CHEBI:43474"/>
        <dbReference type="ChEBI" id="CHEBI:83144"/>
        <dbReference type="ChEBI" id="CHEBI:83145"/>
        <dbReference type="ChEBI" id="CHEBI:456216"/>
        <dbReference type="EC" id="6.3.4.14"/>
    </reaction>
</comment>
<comment type="subunit">
    <text evidence="3 19">Acetyl-CoA carboxylase is a heterohexamer of biotin carboxyl carrier protein, biotin carboxylase and the two subunits of carboxyl transferase in a 2:2 complex.</text>
</comment>
<evidence type="ECO:0000256" key="6">
    <source>
        <dbReference type="ARBA" id="ARBA00022516"/>
    </source>
</evidence>
<dbReference type="InterPro" id="IPR011764">
    <property type="entry name" value="Biotin_carboxylation_dom"/>
</dbReference>
<dbReference type="OrthoDB" id="9763189at2"/>